<gene>
    <name evidence="1" type="ORF">I7I52_01321</name>
</gene>
<reference evidence="1 2" key="1">
    <citation type="submission" date="2021-01" db="EMBL/GenBank/DDBJ databases">
        <title>Chromosome-level genome assembly of a human fungal pathogen reveals clustering of transcriptionally co-regulated genes.</title>
        <authorList>
            <person name="Voorhies M."/>
            <person name="Cohen S."/>
            <person name="Shea T.P."/>
            <person name="Petrus S."/>
            <person name="Munoz J.F."/>
            <person name="Poplawski S."/>
            <person name="Goldman W.E."/>
            <person name="Michael T."/>
            <person name="Cuomo C.A."/>
            <person name="Sil A."/>
            <person name="Beyhan S."/>
        </authorList>
    </citation>
    <scope>NUCLEOTIDE SEQUENCE [LARGE SCALE GENOMIC DNA]</scope>
    <source>
        <strain evidence="1 2">G184AR</strain>
    </source>
</reference>
<evidence type="ECO:0000313" key="2">
    <source>
        <dbReference type="Proteomes" id="UP000670092"/>
    </source>
</evidence>
<proteinExistence type="predicted"/>
<accession>A0A8H7Z962</accession>
<dbReference type="EMBL" id="JAEVHI010000001">
    <property type="protein sequence ID" value="KAG5303344.1"/>
    <property type="molecule type" value="Genomic_DNA"/>
</dbReference>
<protein>
    <submittedName>
        <fullName evidence="1">Uncharacterized protein</fullName>
    </submittedName>
</protein>
<evidence type="ECO:0000313" key="1">
    <source>
        <dbReference type="EMBL" id="KAG5303344.1"/>
    </source>
</evidence>
<comment type="caution">
    <text evidence="1">The sequence shown here is derived from an EMBL/GenBank/DDBJ whole genome shotgun (WGS) entry which is preliminary data.</text>
</comment>
<organism evidence="1 2">
    <name type="scientific">Ajellomyces capsulatus</name>
    <name type="common">Darling's disease fungus</name>
    <name type="synonym">Histoplasma capsulatum</name>
    <dbReference type="NCBI Taxonomy" id="5037"/>
    <lineage>
        <taxon>Eukaryota</taxon>
        <taxon>Fungi</taxon>
        <taxon>Dikarya</taxon>
        <taxon>Ascomycota</taxon>
        <taxon>Pezizomycotina</taxon>
        <taxon>Eurotiomycetes</taxon>
        <taxon>Eurotiomycetidae</taxon>
        <taxon>Onygenales</taxon>
        <taxon>Ajellomycetaceae</taxon>
        <taxon>Histoplasma</taxon>
    </lineage>
</organism>
<sequence length="86" mass="9791">MPSPSYFFPAMLQRSHVTFKARGFSFSPHNWRVMKARAFCTGCLSHFVGHFLIPSNYLLLLSFGAYKKKSLLPSNEVKSSICMVIE</sequence>
<dbReference type="AlphaFoldDB" id="A0A8H7Z962"/>
<dbReference type="Proteomes" id="UP000670092">
    <property type="component" value="Unassembled WGS sequence"/>
</dbReference>
<dbReference type="VEuPathDB" id="FungiDB:I7I52_01321"/>
<name>A0A8H7Z962_AJECA</name>